<reference evidence="2" key="1">
    <citation type="submission" date="2021-01" db="EMBL/GenBank/DDBJ databases">
        <authorList>
            <person name="Corre E."/>
            <person name="Pelletier E."/>
            <person name="Niang G."/>
            <person name="Scheremetjew M."/>
            <person name="Finn R."/>
            <person name="Kale V."/>
            <person name="Holt S."/>
            <person name="Cochrane G."/>
            <person name="Meng A."/>
            <person name="Brown T."/>
            <person name="Cohen L."/>
        </authorList>
    </citation>
    <scope>NUCLEOTIDE SEQUENCE</scope>
    <source>
        <strain evidence="2">MM31A-1</strain>
    </source>
</reference>
<proteinExistence type="predicted"/>
<sequence length="111" mass="12925">MEMETRGMEQHVRNCLHLGFEFQLKLRYLQVDKLTKALVSKDDGDDKNEARSRFEATESAPASSSKSNNEKNDKYLLVAVLVGDQFDNPHYFLSDKGKCQMLEWTPRRLRK</sequence>
<feature type="compositionally biased region" description="Basic and acidic residues" evidence="1">
    <location>
        <begin position="40"/>
        <end position="56"/>
    </location>
</feature>
<evidence type="ECO:0000313" key="2">
    <source>
        <dbReference type="EMBL" id="CAE0469517.1"/>
    </source>
</evidence>
<feature type="compositionally biased region" description="Low complexity" evidence="1">
    <location>
        <begin position="57"/>
        <end position="67"/>
    </location>
</feature>
<feature type="region of interest" description="Disordered" evidence="1">
    <location>
        <begin position="40"/>
        <end position="69"/>
    </location>
</feature>
<protein>
    <submittedName>
        <fullName evidence="2">Uncharacterized protein</fullName>
    </submittedName>
</protein>
<accession>A0A7S3Q9T5</accession>
<organism evidence="2">
    <name type="scientific">Chaetoceros debilis</name>
    <dbReference type="NCBI Taxonomy" id="122233"/>
    <lineage>
        <taxon>Eukaryota</taxon>
        <taxon>Sar</taxon>
        <taxon>Stramenopiles</taxon>
        <taxon>Ochrophyta</taxon>
        <taxon>Bacillariophyta</taxon>
        <taxon>Coscinodiscophyceae</taxon>
        <taxon>Chaetocerotophycidae</taxon>
        <taxon>Chaetocerotales</taxon>
        <taxon>Chaetocerotaceae</taxon>
        <taxon>Chaetoceros</taxon>
    </lineage>
</organism>
<dbReference type="AlphaFoldDB" id="A0A7S3Q9T5"/>
<gene>
    <name evidence="2" type="ORF">CDEB00056_LOCUS14370</name>
</gene>
<evidence type="ECO:0000256" key="1">
    <source>
        <dbReference type="SAM" id="MobiDB-lite"/>
    </source>
</evidence>
<name>A0A7S3Q9T5_9STRA</name>
<dbReference type="EMBL" id="HBIO01018693">
    <property type="protein sequence ID" value="CAE0469517.1"/>
    <property type="molecule type" value="Transcribed_RNA"/>
</dbReference>